<dbReference type="InterPro" id="IPR056524">
    <property type="entry name" value="KIF6/9_C"/>
</dbReference>
<dbReference type="Pfam" id="PF23735">
    <property type="entry name" value="KIF9"/>
    <property type="match status" value="1"/>
</dbReference>
<dbReference type="EMBL" id="JAGEUA010000007">
    <property type="protein sequence ID" value="KAL0969886.1"/>
    <property type="molecule type" value="Genomic_DNA"/>
</dbReference>
<protein>
    <recommendedName>
        <fullName evidence="2">Kinesin-like protein KIF6/9 C-terminal domain-containing protein</fullName>
    </recommendedName>
</protein>
<organism evidence="3 4">
    <name type="scientific">Umbra pygmaea</name>
    <name type="common">Eastern mudminnow</name>
    <dbReference type="NCBI Taxonomy" id="75934"/>
    <lineage>
        <taxon>Eukaryota</taxon>
        <taxon>Metazoa</taxon>
        <taxon>Chordata</taxon>
        <taxon>Craniata</taxon>
        <taxon>Vertebrata</taxon>
        <taxon>Euteleostomi</taxon>
        <taxon>Actinopterygii</taxon>
        <taxon>Neopterygii</taxon>
        <taxon>Teleostei</taxon>
        <taxon>Protacanthopterygii</taxon>
        <taxon>Esociformes</taxon>
        <taxon>Umbridae</taxon>
        <taxon>Umbra</taxon>
    </lineage>
</organism>
<accession>A0ABD0WFL5</accession>
<evidence type="ECO:0000313" key="4">
    <source>
        <dbReference type="Proteomes" id="UP001557470"/>
    </source>
</evidence>
<sequence>MEDEKKSYKSIFGHLKSLKTEIEHLQLLLERSKMKLQRDFQDWWNQETARIQVPNLRVIEVQRGQISKQISESSSPSQFVTREPALSSAIQEFAAIGDNKGSTPTAGDLRNFVPNHPVANQIVPSSLHPPADDRDSASGPSAELRALSSTELSKSSIPLTGDQQTDADILAFIRARHNLLNMTGTVLLHYYSIVFRY</sequence>
<proteinExistence type="predicted"/>
<feature type="region of interest" description="Disordered" evidence="1">
    <location>
        <begin position="120"/>
        <end position="147"/>
    </location>
</feature>
<keyword evidence="4" id="KW-1185">Reference proteome</keyword>
<dbReference type="AlphaFoldDB" id="A0ABD0WFL5"/>
<dbReference type="Proteomes" id="UP001557470">
    <property type="component" value="Unassembled WGS sequence"/>
</dbReference>
<evidence type="ECO:0000313" key="3">
    <source>
        <dbReference type="EMBL" id="KAL0969886.1"/>
    </source>
</evidence>
<feature type="domain" description="Kinesin-like protein KIF6/9 C-terminal" evidence="2">
    <location>
        <begin position="1"/>
        <end position="51"/>
    </location>
</feature>
<name>A0ABD0WFL5_UMBPY</name>
<evidence type="ECO:0000259" key="2">
    <source>
        <dbReference type="Pfam" id="PF23735"/>
    </source>
</evidence>
<comment type="caution">
    <text evidence="3">The sequence shown here is derived from an EMBL/GenBank/DDBJ whole genome shotgun (WGS) entry which is preliminary data.</text>
</comment>
<gene>
    <name evidence="3" type="ORF">UPYG_G00233960</name>
</gene>
<reference evidence="3 4" key="1">
    <citation type="submission" date="2024-06" db="EMBL/GenBank/DDBJ databases">
        <authorList>
            <person name="Pan Q."/>
            <person name="Wen M."/>
            <person name="Jouanno E."/>
            <person name="Zahm M."/>
            <person name="Klopp C."/>
            <person name="Cabau C."/>
            <person name="Louis A."/>
            <person name="Berthelot C."/>
            <person name="Parey E."/>
            <person name="Roest Crollius H."/>
            <person name="Montfort J."/>
            <person name="Robinson-Rechavi M."/>
            <person name="Bouchez O."/>
            <person name="Lampietro C."/>
            <person name="Lopez Roques C."/>
            <person name="Donnadieu C."/>
            <person name="Postlethwait J."/>
            <person name="Bobe J."/>
            <person name="Verreycken H."/>
            <person name="Guiguen Y."/>
        </authorList>
    </citation>
    <scope>NUCLEOTIDE SEQUENCE [LARGE SCALE GENOMIC DNA]</scope>
    <source>
        <strain evidence="3">Up_M1</strain>
        <tissue evidence="3">Testis</tissue>
    </source>
</reference>
<evidence type="ECO:0000256" key="1">
    <source>
        <dbReference type="SAM" id="MobiDB-lite"/>
    </source>
</evidence>